<accession>A0A1H2TTB7</accession>
<dbReference type="PANTHER" id="PTHR33121">
    <property type="entry name" value="CYCLIC DI-GMP PHOSPHODIESTERASE PDEF"/>
    <property type="match status" value="1"/>
</dbReference>
<evidence type="ECO:0000313" key="5">
    <source>
        <dbReference type="Proteomes" id="UP000182589"/>
    </source>
</evidence>
<dbReference type="InterPro" id="IPR000160">
    <property type="entry name" value="GGDEF_dom"/>
</dbReference>
<dbReference type="PROSITE" id="PS50112">
    <property type="entry name" value="PAS"/>
    <property type="match status" value="1"/>
</dbReference>
<evidence type="ECO:0000259" key="2">
    <source>
        <dbReference type="PROSITE" id="PS50883"/>
    </source>
</evidence>
<dbReference type="InterPro" id="IPR050706">
    <property type="entry name" value="Cyclic-di-GMP_PDE-like"/>
</dbReference>
<sequence>MTQQRTGDARTMDSFGVRQDGTFYTHQGFRDILSAHCVIRYLPEAVYVCIEDGSGRLLSIAAVNDVLCRELGYEPLELLGQSGLCIVHPDGHHIVSEICKQGEVSLPVEMPYVHRDGSAVSFEVAANPFTVGDKRFWMFTCRPYGERMGAWRKLMDRSYFDSGTGFPNEHWLHAKLMSLQSQKGAQVAVVAVGLNKFIGLRDSYGDEVMNEAFTNLLMRVQRALPKSYVARVAADEFVVALRTGTIDATVLNFLTFLVEQPIRVREFNFRLQARFGVAVPDESEDGTKVAFVELLHQSLLALHSAGEASLNSTWYTPSLKRGMEEKHALYFRLMEALDKGQIGVAYQPKVDATGRIVGAEALARWHEPRFPCSPGTFIPIAEELGLIHKLGLRVLGVVCRDLVHNDVLAMANIPISVNCSVRQLDHPDFLRNVQAVLGNYGIPPRRIVFEVTESVFADSGRRLSVLQSLQDSGHLLAIDDFGTGYSSFRYFRDLAPDILKIDQSFVRGIGLDPKCEIIVSSIIDLAHHLGAIVVAEGVETDLHYTWLRERGCDVFQGYRFSRPLSLHDILKWLPVGSTPSKS</sequence>
<dbReference type="PROSITE" id="PS50883">
    <property type="entry name" value="EAL"/>
    <property type="match status" value="1"/>
</dbReference>
<dbReference type="PANTHER" id="PTHR33121:SF70">
    <property type="entry name" value="SIGNALING PROTEIN YKOW"/>
    <property type="match status" value="1"/>
</dbReference>
<dbReference type="SMART" id="SM00267">
    <property type="entry name" value="GGDEF"/>
    <property type="match status" value="1"/>
</dbReference>
<dbReference type="InterPro" id="IPR035965">
    <property type="entry name" value="PAS-like_dom_sf"/>
</dbReference>
<proteinExistence type="predicted"/>
<evidence type="ECO:0000313" key="4">
    <source>
        <dbReference type="EMBL" id="SDW47017.1"/>
    </source>
</evidence>
<dbReference type="AlphaFoldDB" id="A0A1H2TTB7"/>
<dbReference type="STRING" id="89784.SAMN04489725_106119"/>
<dbReference type="EMBL" id="BSRA01000008">
    <property type="protein sequence ID" value="GLV13993.1"/>
    <property type="molecule type" value="Genomic_DNA"/>
</dbReference>
<dbReference type="Pfam" id="PF13426">
    <property type="entry name" value="PAS_9"/>
    <property type="match status" value="1"/>
</dbReference>
<dbReference type="GO" id="GO:0071111">
    <property type="term" value="F:cyclic-guanylate-specific phosphodiesterase activity"/>
    <property type="evidence" value="ECO:0007669"/>
    <property type="project" value="InterPro"/>
</dbReference>
<reference evidence="4" key="1">
    <citation type="submission" date="2016-10" db="EMBL/GenBank/DDBJ databases">
        <authorList>
            <person name="de Groot N.N."/>
        </authorList>
    </citation>
    <scope>NUCLEOTIDE SEQUENCE [LARGE SCALE GENOMIC DNA]</scope>
    <source>
        <strain evidence="4">DSM 12489</strain>
    </source>
</reference>
<dbReference type="SUPFAM" id="SSF55785">
    <property type="entry name" value="PYP-like sensor domain (PAS domain)"/>
    <property type="match status" value="1"/>
</dbReference>
<gene>
    <name evidence="3" type="ORF">Heshes_16770</name>
    <name evidence="4" type="ORF">SAMN04489725_106119</name>
</gene>
<dbReference type="CDD" id="cd00130">
    <property type="entry name" value="PAS"/>
    <property type="match status" value="1"/>
</dbReference>
<organism evidence="4 5">
    <name type="scientific">Alicyclobacillus hesperidum</name>
    <dbReference type="NCBI Taxonomy" id="89784"/>
    <lineage>
        <taxon>Bacteria</taxon>
        <taxon>Bacillati</taxon>
        <taxon>Bacillota</taxon>
        <taxon>Bacilli</taxon>
        <taxon>Bacillales</taxon>
        <taxon>Alicyclobacillaceae</taxon>
        <taxon>Alicyclobacillus</taxon>
    </lineage>
</organism>
<dbReference type="SUPFAM" id="SSF141868">
    <property type="entry name" value="EAL domain-like"/>
    <property type="match status" value="1"/>
</dbReference>
<dbReference type="InterPro" id="IPR029787">
    <property type="entry name" value="Nucleotide_cyclase"/>
</dbReference>
<dbReference type="SUPFAM" id="SSF55073">
    <property type="entry name" value="Nucleotide cyclase"/>
    <property type="match status" value="1"/>
</dbReference>
<feature type="domain" description="PAS" evidence="1">
    <location>
        <begin position="52"/>
        <end position="90"/>
    </location>
</feature>
<protein>
    <submittedName>
        <fullName evidence="4">PAS domain S-box-containing protein</fullName>
    </submittedName>
</protein>
<dbReference type="RefSeq" id="WP_052012151.1">
    <property type="nucleotide sequence ID" value="NZ_BSRA01000008.1"/>
</dbReference>
<keyword evidence="5" id="KW-1185">Reference proteome</keyword>
<dbReference type="Pfam" id="PF00563">
    <property type="entry name" value="EAL"/>
    <property type="match status" value="1"/>
</dbReference>
<evidence type="ECO:0000259" key="1">
    <source>
        <dbReference type="PROSITE" id="PS50112"/>
    </source>
</evidence>
<dbReference type="InterPro" id="IPR000014">
    <property type="entry name" value="PAS"/>
</dbReference>
<reference evidence="5" key="2">
    <citation type="submission" date="2016-10" db="EMBL/GenBank/DDBJ databases">
        <authorList>
            <person name="Varghese N."/>
        </authorList>
    </citation>
    <scope>NUCLEOTIDE SEQUENCE [LARGE SCALE GENOMIC DNA]</scope>
    <source>
        <strain evidence="5">DSM 12489</strain>
    </source>
</reference>
<dbReference type="Proteomes" id="UP000182589">
    <property type="component" value="Unassembled WGS sequence"/>
</dbReference>
<feature type="domain" description="EAL" evidence="2">
    <location>
        <begin position="326"/>
        <end position="577"/>
    </location>
</feature>
<dbReference type="InterPro" id="IPR035919">
    <property type="entry name" value="EAL_sf"/>
</dbReference>
<evidence type="ECO:0000313" key="3">
    <source>
        <dbReference type="EMBL" id="GLV13993.1"/>
    </source>
</evidence>
<reference evidence="3" key="3">
    <citation type="submission" date="2023-02" db="EMBL/GenBank/DDBJ databases">
        <title>Proposal of a novel subspecies: Alicyclobacillus hesperidum subspecies aegle.</title>
        <authorList>
            <person name="Goto K."/>
            <person name="Fujii T."/>
            <person name="Yasui K."/>
            <person name="Mochida K."/>
            <person name="Kato-Tanaka Y."/>
            <person name="Morohoshi S."/>
            <person name="An S.Y."/>
            <person name="Kasai H."/>
            <person name="Yokota A."/>
        </authorList>
    </citation>
    <scope>NUCLEOTIDE SEQUENCE</scope>
    <source>
        <strain evidence="3">DSM 12766</strain>
    </source>
</reference>
<dbReference type="InterPro" id="IPR043128">
    <property type="entry name" value="Rev_trsase/Diguanyl_cyclase"/>
</dbReference>
<dbReference type="Gene3D" id="3.30.70.270">
    <property type="match status" value="1"/>
</dbReference>
<dbReference type="NCBIfam" id="TIGR00229">
    <property type="entry name" value="sensory_box"/>
    <property type="match status" value="1"/>
</dbReference>
<dbReference type="CDD" id="cd01948">
    <property type="entry name" value="EAL"/>
    <property type="match status" value="1"/>
</dbReference>
<dbReference type="Pfam" id="PF00990">
    <property type="entry name" value="GGDEF"/>
    <property type="match status" value="1"/>
</dbReference>
<dbReference type="Gene3D" id="3.20.20.450">
    <property type="entry name" value="EAL domain"/>
    <property type="match status" value="1"/>
</dbReference>
<dbReference type="EMBL" id="FNOJ01000006">
    <property type="protein sequence ID" value="SDW47017.1"/>
    <property type="molecule type" value="Genomic_DNA"/>
</dbReference>
<name>A0A1H2TTB7_9BACL</name>
<dbReference type="Proteomes" id="UP001157137">
    <property type="component" value="Unassembled WGS sequence"/>
</dbReference>
<dbReference type="InterPro" id="IPR001633">
    <property type="entry name" value="EAL_dom"/>
</dbReference>
<dbReference type="Gene3D" id="3.30.450.20">
    <property type="entry name" value="PAS domain"/>
    <property type="match status" value="1"/>
</dbReference>
<dbReference type="SMART" id="SM00052">
    <property type="entry name" value="EAL"/>
    <property type="match status" value="1"/>
</dbReference>